<evidence type="ECO:0008006" key="5">
    <source>
        <dbReference type="Google" id="ProtNLM"/>
    </source>
</evidence>
<dbReference type="EMBL" id="PFEK01000005">
    <property type="protein sequence ID" value="PJE67827.1"/>
    <property type="molecule type" value="Genomic_DNA"/>
</dbReference>
<feature type="compositionally biased region" description="Basic residues" evidence="1">
    <location>
        <begin position="113"/>
        <end position="122"/>
    </location>
</feature>
<protein>
    <recommendedName>
        <fullName evidence="5">DUF948 domain-containing protein</fullName>
    </recommendedName>
</protein>
<evidence type="ECO:0000313" key="4">
    <source>
        <dbReference type="Proteomes" id="UP000231474"/>
    </source>
</evidence>
<feature type="region of interest" description="Disordered" evidence="1">
    <location>
        <begin position="86"/>
        <end position="122"/>
    </location>
</feature>
<dbReference type="AlphaFoldDB" id="A0A2M8L4N0"/>
<dbReference type="Proteomes" id="UP000231474">
    <property type="component" value="Unassembled WGS sequence"/>
</dbReference>
<feature type="transmembrane region" description="Helical" evidence="2">
    <location>
        <begin position="6"/>
        <end position="30"/>
    </location>
</feature>
<accession>A0A2M8L4N0</accession>
<gene>
    <name evidence="3" type="ORF">COU95_00295</name>
</gene>
<proteinExistence type="predicted"/>
<feature type="compositionally biased region" description="Basic and acidic residues" evidence="1">
    <location>
        <begin position="86"/>
        <end position="99"/>
    </location>
</feature>
<reference evidence="4" key="1">
    <citation type="submission" date="2017-09" db="EMBL/GenBank/DDBJ databases">
        <title>Depth-based differentiation of microbial function through sediment-hosted aquifers and enrichment of novel symbionts in the deep terrestrial subsurface.</title>
        <authorList>
            <person name="Probst A.J."/>
            <person name="Ladd B."/>
            <person name="Jarett J.K."/>
            <person name="Geller-Mcgrath D.E."/>
            <person name="Sieber C.M.K."/>
            <person name="Emerson J.B."/>
            <person name="Anantharaman K."/>
            <person name="Thomas B.C."/>
            <person name="Malmstrom R."/>
            <person name="Stieglmeier M."/>
            <person name="Klingl A."/>
            <person name="Woyke T."/>
            <person name="Ryan C.M."/>
            <person name="Banfield J.F."/>
        </authorList>
    </citation>
    <scope>NUCLEOTIDE SEQUENCE [LARGE SCALE GENOMIC DNA]</scope>
</reference>
<evidence type="ECO:0000313" key="3">
    <source>
        <dbReference type="EMBL" id="PJE67827.1"/>
    </source>
</evidence>
<sequence>MEITQILLVATVLVLTTILSIVGIEVFLILKEFRQSIRKINKILDDAGIISESVAKPISGLSDLASGLRSLAEFIKAFVGEKKTEEKKIEKKEEKKEELASSNPGTENPARRFFLRSGKRLS</sequence>
<comment type="caution">
    <text evidence="3">The sequence shown here is derived from an EMBL/GenBank/DDBJ whole genome shotgun (WGS) entry which is preliminary data.</text>
</comment>
<keyword evidence="2" id="KW-0472">Membrane</keyword>
<organism evidence="3 4">
    <name type="scientific">Candidatus Shapirobacteria bacterium CG10_big_fil_rev_8_21_14_0_10_40_9</name>
    <dbReference type="NCBI Taxonomy" id="1974888"/>
    <lineage>
        <taxon>Bacteria</taxon>
        <taxon>Candidatus Shapironibacteriota</taxon>
    </lineage>
</organism>
<evidence type="ECO:0000256" key="2">
    <source>
        <dbReference type="SAM" id="Phobius"/>
    </source>
</evidence>
<evidence type="ECO:0000256" key="1">
    <source>
        <dbReference type="SAM" id="MobiDB-lite"/>
    </source>
</evidence>
<keyword evidence="2" id="KW-0812">Transmembrane</keyword>
<name>A0A2M8L4N0_9BACT</name>
<keyword evidence="2" id="KW-1133">Transmembrane helix</keyword>